<gene>
    <name evidence="1" type="ORF">Vau01_036740</name>
</gene>
<organism evidence="1 2">
    <name type="scientific">Virgisporangium aurantiacum</name>
    <dbReference type="NCBI Taxonomy" id="175570"/>
    <lineage>
        <taxon>Bacteria</taxon>
        <taxon>Bacillati</taxon>
        <taxon>Actinomycetota</taxon>
        <taxon>Actinomycetes</taxon>
        <taxon>Micromonosporales</taxon>
        <taxon>Micromonosporaceae</taxon>
        <taxon>Virgisporangium</taxon>
    </lineage>
</organism>
<proteinExistence type="predicted"/>
<dbReference type="Proteomes" id="UP000612585">
    <property type="component" value="Unassembled WGS sequence"/>
</dbReference>
<comment type="caution">
    <text evidence="1">The sequence shown here is derived from an EMBL/GenBank/DDBJ whole genome shotgun (WGS) entry which is preliminary data.</text>
</comment>
<dbReference type="EMBL" id="BOPG01000023">
    <property type="protein sequence ID" value="GIJ56158.1"/>
    <property type="molecule type" value="Genomic_DNA"/>
</dbReference>
<dbReference type="RefSeq" id="WP_203993988.1">
    <property type="nucleotide sequence ID" value="NZ_BOPG01000023.1"/>
</dbReference>
<keyword evidence="2" id="KW-1185">Reference proteome</keyword>
<name>A0A8J4E015_9ACTN</name>
<reference evidence="1" key="1">
    <citation type="submission" date="2021-01" db="EMBL/GenBank/DDBJ databases">
        <title>Whole genome shotgun sequence of Virgisporangium aurantiacum NBRC 16421.</title>
        <authorList>
            <person name="Komaki H."/>
            <person name="Tamura T."/>
        </authorList>
    </citation>
    <scope>NUCLEOTIDE SEQUENCE</scope>
    <source>
        <strain evidence="1">NBRC 16421</strain>
    </source>
</reference>
<evidence type="ECO:0000313" key="1">
    <source>
        <dbReference type="EMBL" id="GIJ56158.1"/>
    </source>
</evidence>
<evidence type="ECO:0000313" key="2">
    <source>
        <dbReference type="Proteomes" id="UP000612585"/>
    </source>
</evidence>
<accession>A0A8J4E015</accession>
<protein>
    <submittedName>
        <fullName evidence="1">Uncharacterized protein</fullName>
    </submittedName>
</protein>
<dbReference type="AlphaFoldDB" id="A0A8J4E015"/>
<sequence length="74" mass="8138">MILPIEVGDTITIKEADRYLGYGDVTLRITQLPPDHLPTGSDWIQVTGIEIAWDGEQVGERTALVRTAALRPPP</sequence>